<dbReference type="SUPFAM" id="SSF52402">
    <property type="entry name" value="Adenine nucleotide alpha hydrolases-like"/>
    <property type="match status" value="1"/>
</dbReference>
<dbReference type="InterPro" id="IPR006426">
    <property type="entry name" value="Asn_synth_AEB"/>
</dbReference>
<dbReference type="CDD" id="cd01991">
    <property type="entry name" value="Asn_synthase_B_C"/>
    <property type="match status" value="1"/>
</dbReference>
<evidence type="ECO:0000256" key="4">
    <source>
        <dbReference type="ARBA" id="ARBA00022741"/>
    </source>
</evidence>
<gene>
    <name evidence="9" type="primary">asnB</name>
    <name evidence="9" type="ORF">JIV24_20555</name>
</gene>
<dbReference type="InterPro" id="IPR029055">
    <property type="entry name" value="Ntn_hydrolases_N"/>
</dbReference>
<keyword evidence="4" id="KW-0547">Nucleotide-binding</keyword>
<dbReference type="InterPro" id="IPR001962">
    <property type="entry name" value="Asn_synthase"/>
</dbReference>
<dbReference type="Gene3D" id="3.60.20.10">
    <property type="entry name" value="Glutamine Phosphoribosylpyrophosphate, subunit 1, domain 1"/>
    <property type="match status" value="1"/>
</dbReference>
<protein>
    <recommendedName>
        <fullName evidence="3">asparagine synthase (glutamine-hydrolyzing)</fullName>
        <ecNumber evidence="3">6.3.5.4</ecNumber>
    </recommendedName>
</protein>
<dbReference type="PANTHER" id="PTHR43284">
    <property type="entry name" value="ASPARAGINE SYNTHETASE (GLUTAMINE-HYDROLYZING)"/>
    <property type="match status" value="1"/>
</dbReference>
<evidence type="ECO:0000259" key="8">
    <source>
        <dbReference type="PROSITE" id="PS51278"/>
    </source>
</evidence>
<evidence type="ECO:0000313" key="10">
    <source>
        <dbReference type="Proteomes" id="UP000605676"/>
    </source>
</evidence>
<evidence type="ECO:0000313" key="9">
    <source>
        <dbReference type="EMBL" id="MBK3519744.1"/>
    </source>
</evidence>
<comment type="similarity">
    <text evidence="2">Belongs to the asparagine synthetase family.</text>
</comment>
<dbReference type="Proteomes" id="UP000605676">
    <property type="component" value="Unassembled WGS sequence"/>
</dbReference>
<comment type="catalytic activity">
    <reaction evidence="7">
        <text>L-aspartate + L-glutamine + ATP + H2O = L-asparagine + L-glutamate + AMP + diphosphate + H(+)</text>
        <dbReference type="Rhea" id="RHEA:12228"/>
        <dbReference type="ChEBI" id="CHEBI:15377"/>
        <dbReference type="ChEBI" id="CHEBI:15378"/>
        <dbReference type="ChEBI" id="CHEBI:29985"/>
        <dbReference type="ChEBI" id="CHEBI:29991"/>
        <dbReference type="ChEBI" id="CHEBI:30616"/>
        <dbReference type="ChEBI" id="CHEBI:33019"/>
        <dbReference type="ChEBI" id="CHEBI:58048"/>
        <dbReference type="ChEBI" id="CHEBI:58359"/>
        <dbReference type="ChEBI" id="CHEBI:456215"/>
        <dbReference type="EC" id="6.3.5.4"/>
    </reaction>
</comment>
<sequence>MCGIVGFTNDGFAVAHKEAVLNRMLTRIQYRGPDESGLYITPNCSMGNVRLSIVDLSSGQQPLCNEDGFLWIAYNGEVYNHHELRVKLEKKGHKFRTTCDTEVVLHMYEEYGSKCLNELNGQFAFSIWNEKKKTLFLARDRFGIRPLYYYRSERNIVFASEIKCLFEHPEVTRAINLERLKESLIFWAPKSPNTVFDTVKELPPGHFVEVKNGCFNVQQYWKHHYRFDKFKGTIDDAADELYSLLKSSVDLRLRADVQVAAYLSGGLDSSVTTALVNEIQPNVLNTFSIGFVDQAYDESVYQNEVAKHFDTNHTSVSCNNDDISKYLAKAIYHAEAPLLRTSPVPMMLLSSLVRKNGIKVVLTGEGADEMLGGYNIFKETIIRHFWARQPESKIRPVLLRKLYPYIPQLKNASPMMLRLFFGYQLNNTNSPVYSHLLRWKNGHQLTNMLSTEVLHQVKDYDPVDELSSNFSNEFGAYSPLEKAQLLESKLFMSGYLLSSQGDRMAMANSVEGRYPFLDHRVAEFCATLPDSYKLNGLNEKVILKLMMKEQLPSSVLRRSKQAYRAPVAQAIMQNKNLMEQYMNEAAIKESGLFNAQKVSVLQQKLSGKQPVSEQDNMALIAVLSTQILYSKYIADFEGACKLDMVKGDLKNKQVIIR</sequence>
<accession>A0ABS1HPY2</accession>
<organism evidence="9 10">
    <name type="scientific">Carboxylicivirga marina</name>
    <dbReference type="NCBI Taxonomy" id="2800988"/>
    <lineage>
        <taxon>Bacteria</taxon>
        <taxon>Pseudomonadati</taxon>
        <taxon>Bacteroidota</taxon>
        <taxon>Bacteroidia</taxon>
        <taxon>Marinilabiliales</taxon>
        <taxon>Marinilabiliaceae</taxon>
        <taxon>Carboxylicivirga</taxon>
    </lineage>
</organism>
<dbReference type="Pfam" id="PF00733">
    <property type="entry name" value="Asn_synthase"/>
    <property type="match status" value="1"/>
</dbReference>
<dbReference type="EMBL" id="JAENRR010000089">
    <property type="protein sequence ID" value="MBK3519744.1"/>
    <property type="molecule type" value="Genomic_DNA"/>
</dbReference>
<dbReference type="PANTHER" id="PTHR43284:SF1">
    <property type="entry name" value="ASPARAGINE SYNTHETASE"/>
    <property type="match status" value="1"/>
</dbReference>
<dbReference type="NCBIfam" id="TIGR01536">
    <property type="entry name" value="asn_synth_AEB"/>
    <property type="match status" value="1"/>
</dbReference>
<dbReference type="InterPro" id="IPR051786">
    <property type="entry name" value="ASN_synthetase/amidase"/>
</dbReference>
<proteinExistence type="inferred from homology"/>
<feature type="domain" description="Glutamine amidotransferase type-2" evidence="8">
    <location>
        <begin position="2"/>
        <end position="213"/>
    </location>
</feature>
<evidence type="ECO:0000256" key="6">
    <source>
        <dbReference type="ARBA" id="ARBA00022962"/>
    </source>
</evidence>
<dbReference type="SUPFAM" id="SSF56235">
    <property type="entry name" value="N-terminal nucleophile aminohydrolases (Ntn hydrolases)"/>
    <property type="match status" value="1"/>
</dbReference>
<dbReference type="RefSeq" id="WP_200466963.1">
    <property type="nucleotide sequence ID" value="NZ_JAENRR010000089.1"/>
</dbReference>
<comment type="pathway">
    <text evidence="1">Amino-acid biosynthesis; L-asparagine biosynthesis; L-asparagine from L-aspartate (L-Gln route): step 1/1.</text>
</comment>
<keyword evidence="6" id="KW-0315">Glutamine amidotransferase</keyword>
<keyword evidence="5" id="KW-0067">ATP-binding</keyword>
<evidence type="ECO:0000256" key="1">
    <source>
        <dbReference type="ARBA" id="ARBA00005187"/>
    </source>
</evidence>
<name>A0ABS1HPY2_9BACT</name>
<evidence type="ECO:0000256" key="3">
    <source>
        <dbReference type="ARBA" id="ARBA00012737"/>
    </source>
</evidence>
<evidence type="ECO:0000256" key="5">
    <source>
        <dbReference type="ARBA" id="ARBA00022840"/>
    </source>
</evidence>
<dbReference type="InterPro" id="IPR033738">
    <property type="entry name" value="AsnB_N"/>
</dbReference>
<keyword evidence="9" id="KW-0436">Ligase</keyword>
<comment type="caution">
    <text evidence="9">The sequence shown here is derived from an EMBL/GenBank/DDBJ whole genome shotgun (WGS) entry which is preliminary data.</text>
</comment>
<dbReference type="CDD" id="cd00712">
    <property type="entry name" value="AsnB"/>
    <property type="match status" value="1"/>
</dbReference>
<evidence type="ECO:0000256" key="2">
    <source>
        <dbReference type="ARBA" id="ARBA00005752"/>
    </source>
</evidence>
<dbReference type="Pfam" id="PF13537">
    <property type="entry name" value="GATase_7"/>
    <property type="match status" value="1"/>
</dbReference>
<evidence type="ECO:0000256" key="7">
    <source>
        <dbReference type="ARBA" id="ARBA00048741"/>
    </source>
</evidence>
<dbReference type="PIRSF" id="PIRSF001589">
    <property type="entry name" value="Asn_synthetase_glu-h"/>
    <property type="match status" value="1"/>
</dbReference>
<dbReference type="PROSITE" id="PS51278">
    <property type="entry name" value="GATASE_TYPE_2"/>
    <property type="match status" value="1"/>
</dbReference>
<dbReference type="EC" id="6.3.5.4" evidence="3"/>
<keyword evidence="10" id="KW-1185">Reference proteome</keyword>
<dbReference type="InterPro" id="IPR017932">
    <property type="entry name" value="GATase_2_dom"/>
</dbReference>
<dbReference type="InterPro" id="IPR014729">
    <property type="entry name" value="Rossmann-like_a/b/a_fold"/>
</dbReference>
<reference evidence="9 10" key="1">
    <citation type="submission" date="2021-01" db="EMBL/GenBank/DDBJ databases">
        <title>Carboxyliciviraga sp.nov., isolated from coastal sediments.</title>
        <authorList>
            <person name="Lu D."/>
            <person name="Zhang T."/>
        </authorList>
    </citation>
    <scope>NUCLEOTIDE SEQUENCE [LARGE SCALE GENOMIC DNA]</scope>
    <source>
        <strain evidence="9 10">N1Y132</strain>
    </source>
</reference>
<dbReference type="Gene3D" id="3.40.50.620">
    <property type="entry name" value="HUPs"/>
    <property type="match status" value="2"/>
</dbReference>
<dbReference type="GO" id="GO:0004066">
    <property type="term" value="F:asparagine synthase (glutamine-hydrolyzing) activity"/>
    <property type="evidence" value="ECO:0007669"/>
    <property type="project" value="UniProtKB-EC"/>
</dbReference>